<dbReference type="InterPro" id="IPR021235">
    <property type="entry name" value="DUF2637"/>
</dbReference>
<evidence type="ECO:0008006" key="5">
    <source>
        <dbReference type="Google" id="ProtNLM"/>
    </source>
</evidence>
<feature type="transmembrane region" description="Helical" evidence="2">
    <location>
        <begin position="12"/>
        <end position="34"/>
    </location>
</feature>
<feature type="transmembrane region" description="Helical" evidence="2">
    <location>
        <begin position="96"/>
        <end position="116"/>
    </location>
</feature>
<name>A0ABP4YLG5_9ACTN</name>
<feature type="transmembrane region" description="Helical" evidence="2">
    <location>
        <begin position="71"/>
        <end position="90"/>
    </location>
</feature>
<reference evidence="4" key="1">
    <citation type="journal article" date="2019" name="Int. J. Syst. Evol. Microbiol.">
        <title>The Global Catalogue of Microorganisms (GCM) 10K type strain sequencing project: providing services to taxonomists for standard genome sequencing and annotation.</title>
        <authorList>
            <consortium name="The Broad Institute Genomics Platform"/>
            <consortium name="The Broad Institute Genome Sequencing Center for Infectious Disease"/>
            <person name="Wu L."/>
            <person name="Ma J."/>
        </authorList>
    </citation>
    <scope>NUCLEOTIDE SEQUENCE [LARGE SCALE GENOMIC DNA]</scope>
    <source>
        <strain evidence="4">JCM 13250</strain>
    </source>
</reference>
<keyword evidence="2" id="KW-1133">Transmembrane helix</keyword>
<feature type="transmembrane region" description="Helical" evidence="2">
    <location>
        <begin position="40"/>
        <end position="59"/>
    </location>
</feature>
<feature type="region of interest" description="Disordered" evidence="1">
    <location>
        <begin position="141"/>
        <end position="227"/>
    </location>
</feature>
<keyword evidence="2" id="KW-0472">Membrane</keyword>
<evidence type="ECO:0000313" key="3">
    <source>
        <dbReference type="EMBL" id="GAA1821579.1"/>
    </source>
</evidence>
<dbReference type="Proteomes" id="UP001500218">
    <property type="component" value="Unassembled WGS sequence"/>
</dbReference>
<evidence type="ECO:0000256" key="1">
    <source>
        <dbReference type="SAM" id="MobiDB-lite"/>
    </source>
</evidence>
<proteinExistence type="predicted"/>
<comment type="caution">
    <text evidence="3">The sequence shown here is derived from an EMBL/GenBank/DDBJ whole genome shotgun (WGS) entry which is preliminary data.</text>
</comment>
<keyword evidence="2" id="KW-0812">Transmembrane</keyword>
<dbReference type="Pfam" id="PF10935">
    <property type="entry name" value="DUF2637"/>
    <property type="match status" value="1"/>
</dbReference>
<dbReference type="RefSeq" id="WP_344136417.1">
    <property type="nucleotide sequence ID" value="NZ_BAAALT010000182.1"/>
</dbReference>
<dbReference type="EMBL" id="BAAALT010000182">
    <property type="protein sequence ID" value="GAA1821579.1"/>
    <property type="molecule type" value="Genomic_DNA"/>
</dbReference>
<organism evidence="3 4">
    <name type="scientific">Luedemannella flava</name>
    <dbReference type="NCBI Taxonomy" id="349316"/>
    <lineage>
        <taxon>Bacteria</taxon>
        <taxon>Bacillati</taxon>
        <taxon>Actinomycetota</taxon>
        <taxon>Actinomycetes</taxon>
        <taxon>Micromonosporales</taxon>
        <taxon>Micromonosporaceae</taxon>
        <taxon>Luedemannella</taxon>
    </lineage>
</organism>
<protein>
    <recommendedName>
        <fullName evidence="5">DUF2637 domain-containing protein</fullName>
    </recommendedName>
</protein>
<keyword evidence="4" id="KW-1185">Reference proteome</keyword>
<feature type="compositionally biased region" description="Low complexity" evidence="1">
    <location>
        <begin position="141"/>
        <end position="152"/>
    </location>
</feature>
<accession>A0ABP4YLG5</accession>
<gene>
    <name evidence="3" type="ORF">GCM10009682_47240</name>
</gene>
<evidence type="ECO:0000256" key="2">
    <source>
        <dbReference type="SAM" id="Phobius"/>
    </source>
</evidence>
<sequence>MNGVRLACNLSAGVVAGIAAWSSYSHMVGVALHYGERPEVAYVLPASVDGMLIVASVAMADDKRAGRRVRWSARLAFVVGVAASLAANVAHAQDTLGARIVSAWPAVALLLVVEILSRAGKRITQTAEVIETVTVTASDAPTAQPAIAPAQQEVKPAPAKRATPKRQPSAADRVAAAVARSPHASDATIAGRTGLSEATVKRHRRQAVDSVSTPQPAPEPVLEAVAA</sequence>
<feature type="compositionally biased region" description="Low complexity" evidence="1">
    <location>
        <begin position="170"/>
        <end position="180"/>
    </location>
</feature>
<evidence type="ECO:0000313" key="4">
    <source>
        <dbReference type="Proteomes" id="UP001500218"/>
    </source>
</evidence>